<evidence type="ECO:0000313" key="3">
    <source>
        <dbReference type="Proteomes" id="UP000468581"/>
    </source>
</evidence>
<feature type="chain" id="PRO_5026680394" description="DUF4252 domain-containing protein" evidence="1">
    <location>
        <begin position="23"/>
        <end position="208"/>
    </location>
</feature>
<dbReference type="AlphaFoldDB" id="A0A6P0US56"/>
<gene>
    <name evidence="2" type="ORF">GWK08_17935</name>
</gene>
<accession>A0A6P0US56</accession>
<keyword evidence="3" id="KW-1185">Reference proteome</keyword>
<comment type="caution">
    <text evidence="2">The sequence shown here is derived from an EMBL/GenBank/DDBJ whole genome shotgun (WGS) entry which is preliminary data.</text>
</comment>
<evidence type="ECO:0000313" key="2">
    <source>
        <dbReference type="EMBL" id="NER15340.1"/>
    </source>
</evidence>
<dbReference type="Proteomes" id="UP000468581">
    <property type="component" value="Unassembled WGS sequence"/>
</dbReference>
<keyword evidence="1" id="KW-0732">Signal</keyword>
<dbReference type="PROSITE" id="PS51257">
    <property type="entry name" value="PROKAR_LIPOPROTEIN"/>
    <property type="match status" value="1"/>
</dbReference>
<dbReference type="RefSeq" id="WP_163608625.1">
    <property type="nucleotide sequence ID" value="NZ_JAABOO010000004.1"/>
</dbReference>
<evidence type="ECO:0008006" key="4">
    <source>
        <dbReference type="Google" id="ProtNLM"/>
    </source>
</evidence>
<proteinExistence type="predicted"/>
<dbReference type="Gene3D" id="3.40.1000.10">
    <property type="entry name" value="Mog1/PsbP, alpha/beta/alpha sandwich"/>
    <property type="match status" value="1"/>
</dbReference>
<reference evidence="2 3" key="1">
    <citation type="submission" date="2020-01" db="EMBL/GenBank/DDBJ databases">
        <title>Leptobacterium flavescens.</title>
        <authorList>
            <person name="Wang G."/>
        </authorList>
    </citation>
    <scope>NUCLEOTIDE SEQUENCE [LARGE SCALE GENOMIC DNA]</scope>
    <source>
        <strain evidence="2 3">KCTC 22160</strain>
    </source>
</reference>
<name>A0A6P0US56_9FLAO</name>
<feature type="signal peptide" evidence="1">
    <location>
        <begin position="1"/>
        <end position="22"/>
    </location>
</feature>
<evidence type="ECO:0000256" key="1">
    <source>
        <dbReference type="SAM" id="SignalP"/>
    </source>
</evidence>
<protein>
    <recommendedName>
        <fullName evidence="4">DUF4252 domain-containing protein</fullName>
    </recommendedName>
</protein>
<dbReference type="EMBL" id="JAABOO010000004">
    <property type="protein sequence ID" value="NER15340.1"/>
    <property type="molecule type" value="Genomic_DNA"/>
</dbReference>
<sequence>MKLLLKPSFLLLLCLTMTSCLNVNGDKDENLSLDRDFSEVEINNEYKIKIPKYMDKTSDLNDEASLQYQNIFKETYVVIIDESKEDLISTFKDLGEYNDSLSVVENYRDIQLSSIHENIVTSYESDFRSLNINGLDAEAFEMDGRVDGVDYDIAYFLTFIEGKEKLYMLMAWTLQDRRERYKSTYEKIASSFRLYSRRKVRARSKKSS</sequence>
<organism evidence="2 3">
    <name type="scientific">Leptobacterium flavescens</name>
    <dbReference type="NCBI Taxonomy" id="472055"/>
    <lineage>
        <taxon>Bacteria</taxon>
        <taxon>Pseudomonadati</taxon>
        <taxon>Bacteroidota</taxon>
        <taxon>Flavobacteriia</taxon>
        <taxon>Flavobacteriales</taxon>
        <taxon>Flavobacteriaceae</taxon>
        <taxon>Leptobacterium</taxon>
    </lineage>
</organism>